<dbReference type="InterPro" id="IPR006096">
    <property type="entry name" value="Glu/Leu/Phe/Val/Trp_DH_C"/>
</dbReference>
<evidence type="ECO:0000256" key="5">
    <source>
        <dbReference type="PIRSR" id="PIRSR000185-1"/>
    </source>
</evidence>
<dbReference type="RefSeq" id="WP_013778373.1">
    <property type="nucleotide sequence ID" value="NC_015519.1"/>
</dbReference>
<dbReference type="InterPro" id="IPR006095">
    <property type="entry name" value="Glu/Leu/Phe/Val/Trp_DH"/>
</dbReference>
<evidence type="ECO:0000256" key="1">
    <source>
        <dbReference type="ARBA" id="ARBA00006382"/>
    </source>
</evidence>
<evidence type="ECO:0000259" key="9">
    <source>
        <dbReference type="SMART" id="SM00839"/>
    </source>
</evidence>
<evidence type="ECO:0000256" key="4">
    <source>
        <dbReference type="PIRNR" id="PIRNR000185"/>
    </source>
</evidence>
<evidence type="ECO:0000256" key="2">
    <source>
        <dbReference type="ARBA" id="ARBA00012896"/>
    </source>
</evidence>
<accession>F4LUC0</accession>
<sequence length="421" mass="46300">MSKTINPVESVQKEIKFACEKLGLEDSFYELLKEPERVLIVQIPVKMDDGTIKTFTGYRAQHCTIMGPAKGGFRYHPDVCLDEVKGLSMWMTFKCAVVGIPYGGAKGGVCCNPADLSKGELERLTRGYLRAINTVVGPEKDIPAPDVNTNAQIMAWFMDEFSMLKGYNVPGVVTGKPISLGGSQGRTQATGFGVTVAVKKACDAMNMDMTNAKIAIQGFGNVGSYTSLYCSKNGAKIVSIGEWDKTIGTYALYNENGLDIEKLFDYKAENGTIVNFPDAKRISLNDFWALENIDILIPAALENAINENNAPKIKAKIIVEAANGPTTPEADKILAKKGIPIFPDILCNAGGVTASYFEWVQNLMSFYWTEEEVNSKLEPILINAFDDVYNMHKHNNVSLRQAAYLVAIKRIADNMKMRGRI</sequence>
<dbReference type="InterPro" id="IPR014362">
    <property type="entry name" value="Glu_DH"/>
</dbReference>
<dbReference type="KEGG" id="tae:TepiRe1_1416"/>
<evidence type="ECO:0000256" key="8">
    <source>
        <dbReference type="RuleBase" id="RU004417"/>
    </source>
</evidence>
<dbReference type="EMBL" id="HF563609">
    <property type="protein sequence ID" value="CCP26156.1"/>
    <property type="molecule type" value="Genomic_DNA"/>
</dbReference>
<keyword evidence="3 4" id="KW-0560">Oxidoreductase</keyword>
<dbReference type="PANTHER" id="PTHR11606">
    <property type="entry name" value="GLUTAMATE DEHYDROGENASE"/>
    <property type="match status" value="1"/>
</dbReference>
<dbReference type="STRING" id="1209989.TepRe1_1304"/>
<dbReference type="SMART" id="SM00839">
    <property type="entry name" value="ELFV_dehydrog"/>
    <property type="match status" value="1"/>
</dbReference>
<evidence type="ECO:0000256" key="6">
    <source>
        <dbReference type="PIRSR" id="PIRSR000185-2"/>
    </source>
</evidence>
<dbReference type="Gene3D" id="3.40.50.720">
    <property type="entry name" value="NAD(P)-binding Rossmann-like Domain"/>
    <property type="match status" value="1"/>
</dbReference>
<comment type="similarity">
    <text evidence="1 4 8">Belongs to the Glu/Leu/Phe/Val dehydrogenases family.</text>
</comment>
<dbReference type="InterPro" id="IPR033524">
    <property type="entry name" value="Glu/Leu/Phe/Val_DH_AS"/>
</dbReference>
<dbReference type="PANTHER" id="PTHR11606:SF13">
    <property type="entry name" value="GLUTAMATE DEHYDROGENASE 1, MITOCHONDRIAL"/>
    <property type="match status" value="1"/>
</dbReference>
<dbReference type="InterPro" id="IPR046346">
    <property type="entry name" value="Aminoacid_DH-like_N_sf"/>
</dbReference>
<dbReference type="Pfam" id="PF00208">
    <property type="entry name" value="ELFV_dehydrog"/>
    <property type="match status" value="1"/>
</dbReference>
<reference evidence="11" key="1">
    <citation type="journal article" date="2013" name="Genome Announc.">
        <title>First genome sequence of a syntrophic acetate-oxidizing bacterium, Tepidanaerobacter acetatoxydans strain Re1.</title>
        <authorList>
            <person name="Manzoor S."/>
            <person name="Bongcam-Rudloff E."/>
            <person name="Schnurer A."/>
            <person name="Muller B."/>
        </authorList>
    </citation>
    <scope>NUCLEOTIDE SEQUENCE [LARGE SCALE GENOMIC DNA]</scope>
    <source>
        <strain evidence="11">Re1</strain>
    </source>
</reference>
<dbReference type="AlphaFoldDB" id="F4LUC0"/>
<accession>L0RZ35</accession>
<feature type="active site" description="Proton donor" evidence="5">
    <location>
        <position position="106"/>
    </location>
</feature>
<keyword evidence="11" id="KW-1185">Reference proteome</keyword>
<dbReference type="PRINTS" id="PR00082">
    <property type="entry name" value="GLFDHDRGNASE"/>
</dbReference>
<feature type="site" description="Important for catalysis" evidence="7">
    <location>
        <position position="146"/>
    </location>
</feature>
<dbReference type="SUPFAM" id="SSF51735">
    <property type="entry name" value="NAD(P)-binding Rossmann-fold domains"/>
    <property type="match status" value="1"/>
</dbReference>
<name>F4LUC0_TEPAE</name>
<dbReference type="PATRIC" id="fig|1209989.3.peg.1590"/>
<proteinExistence type="inferred from homology"/>
<dbReference type="KEGG" id="tep:TepRe1_1304"/>
<dbReference type="FunFam" id="3.40.50.10860:FF:000003">
    <property type="entry name" value="Glutamate dehydrogenase"/>
    <property type="match status" value="1"/>
</dbReference>
<feature type="binding site" evidence="6">
    <location>
        <position position="355"/>
    </location>
    <ligand>
        <name>substrate</name>
    </ligand>
</feature>
<evidence type="ECO:0000256" key="7">
    <source>
        <dbReference type="PIRSR" id="PIRSR000185-3"/>
    </source>
</evidence>
<organism evidence="10 11">
    <name type="scientific">Tepidanaerobacter acetatoxydans (strain DSM 21804 / JCM 16047 / Re1)</name>
    <dbReference type="NCBI Taxonomy" id="1209989"/>
    <lineage>
        <taxon>Bacteria</taxon>
        <taxon>Bacillati</taxon>
        <taxon>Bacillota</taxon>
        <taxon>Clostridia</taxon>
        <taxon>Thermosediminibacterales</taxon>
        <taxon>Tepidanaerobacteraceae</taxon>
        <taxon>Tepidanaerobacter</taxon>
    </lineage>
</organism>
<dbReference type="HOGENOM" id="CLU_025763_1_2_9"/>
<feature type="binding site" evidence="6">
    <location>
        <position position="190"/>
    </location>
    <ligand>
        <name>NAD(+)</name>
        <dbReference type="ChEBI" id="CHEBI:57540"/>
    </ligand>
</feature>
<dbReference type="eggNOG" id="COG0334">
    <property type="taxonomic scope" value="Bacteria"/>
</dbReference>
<dbReference type="PROSITE" id="PS00074">
    <property type="entry name" value="GLFV_DEHYDROGENASE"/>
    <property type="match status" value="1"/>
</dbReference>
<dbReference type="OrthoDB" id="9803297at2"/>
<dbReference type="Pfam" id="PF02812">
    <property type="entry name" value="ELFV_dehydrog_N"/>
    <property type="match status" value="1"/>
</dbReference>
<evidence type="ECO:0000256" key="3">
    <source>
        <dbReference type="ARBA" id="ARBA00023002"/>
    </source>
</evidence>
<dbReference type="InterPro" id="IPR033922">
    <property type="entry name" value="NAD_bind_Glu_DH"/>
</dbReference>
<feature type="domain" description="Glutamate/phenylalanine/leucine/valine/L-tryptophan dehydrogenase C-terminal" evidence="9">
    <location>
        <begin position="183"/>
        <end position="419"/>
    </location>
</feature>
<feature type="binding site" evidence="6">
    <location>
        <position position="221"/>
    </location>
    <ligand>
        <name>NAD(+)</name>
        <dbReference type="ChEBI" id="CHEBI:57540"/>
    </ligand>
</feature>
<dbReference type="GO" id="GO:0000166">
    <property type="term" value="F:nucleotide binding"/>
    <property type="evidence" value="ECO:0007669"/>
    <property type="project" value="UniProtKB-KW"/>
</dbReference>
<keyword evidence="6" id="KW-0547">Nucleotide-binding</keyword>
<evidence type="ECO:0000313" key="11">
    <source>
        <dbReference type="Proteomes" id="UP000010802"/>
    </source>
</evidence>
<keyword evidence="6" id="KW-0520">NAD</keyword>
<dbReference type="PIRSF" id="PIRSF000185">
    <property type="entry name" value="Glu_DH"/>
    <property type="match status" value="1"/>
</dbReference>
<feature type="binding site" evidence="6">
    <location>
        <position position="70"/>
    </location>
    <ligand>
        <name>substrate</name>
    </ligand>
</feature>
<dbReference type="InterPro" id="IPR036291">
    <property type="entry name" value="NAD(P)-bd_dom_sf"/>
</dbReference>
<gene>
    <name evidence="10" type="primary">gluD</name>
    <name evidence="10" type="ordered locus">TEPIRE1_1416</name>
</gene>
<dbReference type="CDD" id="cd01076">
    <property type="entry name" value="NAD_bind_1_Glu_DH"/>
    <property type="match status" value="1"/>
</dbReference>
<dbReference type="GO" id="GO:0006538">
    <property type="term" value="P:L-glutamate catabolic process"/>
    <property type="evidence" value="ECO:0007669"/>
    <property type="project" value="TreeGrafter"/>
</dbReference>
<dbReference type="Proteomes" id="UP000010802">
    <property type="component" value="Chromosome"/>
</dbReference>
<dbReference type="InterPro" id="IPR006097">
    <property type="entry name" value="Glu/Leu/Phe/Val/Trp_DH_dimer"/>
</dbReference>
<feature type="binding site" evidence="6">
    <location>
        <position position="94"/>
    </location>
    <ligand>
        <name>substrate</name>
    </ligand>
</feature>
<dbReference type="GO" id="GO:0004352">
    <property type="term" value="F:glutamate dehydrogenase (NAD+) activity"/>
    <property type="evidence" value="ECO:0007669"/>
    <property type="project" value="TreeGrafter"/>
</dbReference>
<dbReference type="SUPFAM" id="SSF53223">
    <property type="entry name" value="Aminoacid dehydrogenase-like, N-terminal domain"/>
    <property type="match status" value="1"/>
</dbReference>
<evidence type="ECO:0000313" key="10">
    <source>
        <dbReference type="EMBL" id="CCP26156.1"/>
    </source>
</evidence>
<dbReference type="Gene3D" id="3.40.50.10860">
    <property type="entry name" value="Leucine Dehydrogenase, chain A, domain 1"/>
    <property type="match status" value="1"/>
</dbReference>
<protein>
    <recommendedName>
        <fullName evidence="2 4">Glutamate dehydrogenase</fullName>
    </recommendedName>
</protein>